<feature type="transmembrane region" description="Helical" evidence="7">
    <location>
        <begin position="299"/>
        <end position="332"/>
    </location>
</feature>
<dbReference type="InterPro" id="IPR037272">
    <property type="entry name" value="SNS_sf"/>
</dbReference>
<feature type="transmembrane region" description="Helical" evidence="7">
    <location>
        <begin position="426"/>
        <end position="445"/>
    </location>
</feature>
<keyword evidence="4 7" id="KW-1133">Transmembrane helix</keyword>
<dbReference type="SUPFAM" id="SSF161070">
    <property type="entry name" value="SNF-like"/>
    <property type="match status" value="1"/>
</dbReference>
<evidence type="ECO:0000313" key="8">
    <source>
        <dbReference type="EMBL" id="QZA59224.1"/>
    </source>
</evidence>
<dbReference type="CDD" id="cd10336">
    <property type="entry name" value="SLC6sbd_Tyt1-Like"/>
    <property type="match status" value="1"/>
</dbReference>
<feature type="transmembrane region" description="Helical" evidence="7">
    <location>
        <begin position="253"/>
        <end position="279"/>
    </location>
</feature>
<sequence length="471" mass="52515">MKQMREHWGSKIGFILATAGSAIGLGSLWRFPYVTGQNGGGLFVLLYLVFTFFIALPVFIGELIIGRSSQLSAVGAFSKLSNESPKWKLLGWLTVLTTFLILSYYCVVSGWCVNYIFLSLTHFTEGKNPEQIRAVFDTLQASGDINLFWAFIFVICNVGVVCGGVRKGIEYWSRMLTPALMCILVSLFIFSTTLDGFGQAFRFVFYPDCSTFSASSVLHALGMSFFTLSVGLGIILTYGSYMSPSENIAKTGLIVSSMTVLVSLMSAMMIFPIIFTFGIQPQAGAGLVFKTLPILFAKLPGSLVISTIFFVLLVFTSFTSSISLFEVLVANLMELFKWQRIKAVIISSSTVFLFSIPSALSGSSSLFANWKSMYGQTFFETLDYVTGNWMLLFSALFTTLFIGWVMRRQTIYEEFLKGSRLSKIMYIWFFMMRWLAPIAILLIILEEAKLIDINLFSNYCHIPSNTIKGGI</sequence>
<dbReference type="PROSITE" id="PS00610">
    <property type="entry name" value="NA_NEUROTRAN_SYMP_1"/>
    <property type="match status" value="1"/>
</dbReference>
<dbReference type="PROSITE" id="PS50267">
    <property type="entry name" value="NA_NEUROTRAN_SYMP_3"/>
    <property type="match status" value="1"/>
</dbReference>
<dbReference type="Pfam" id="PF00209">
    <property type="entry name" value="SNF"/>
    <property type="match status" value="2"/>
</dbReference>
<reference evidence="8 9" key="1">
    <citation type="submission" date="2021-05" db="EMBL/GenBank/DDBJ databases">
        <title>Ecology and evolution of chlamydial symbionts of arthropods.</title>
        <authorList>
            <person name="Halter T."/>
            <person name="Sixt B.S."/>
            <person name="Toenshoff E.R."/>
            <person name="Koestlbacher S."/>
            <person name="Schulz F."/>
            <person name="Kostanjsek R."/>
            <person name="Collingro A."/>
            <person name="Hendrickx F."/>
            <person name="Horn M."/>
        </authorList>
    </citation>
    <scope>NUCLEOTIDE SEQUENCE [LARGE SCALE GENOMIC DNA]</scope>
    <source>
        <strain evidence="8 9">15C</strain>
    </source>
</reference>
<proteinExistence type="inferred from homology"/>
<dbReference type="RefSeq" id="WP_194845268.1">
    <property type="nucleotide sequence ID" value="NZ_CP075585.1"/>
</dbReference>
<evidence type="ECO:0000256" key="3">
    <source>
        <dbReference type="ARBA" id="ARBA00022692"/>
    </source>
</evidence>
<feature type="transmembrane region" description="Helical" evidence="7">
    <location>
        <begin position="388"/>
        <end position="406"/>
    </location>
</feature>
<dbReference type="NCBIfam" id="NF037979">
    <property type="entry name" value="Na_transp"/>
    <property type="match status" value="1"/>
</dbReference>
<name>A0ABX8Z0M0_9BACT</name>
<dbReference type="PANTHER" id="PTHR42948">
    <property type="entry name" value="TRANSPORTER"/>
    <property type="match status" value="1"/>
</dbReference>
<dbReference type="PANTHER" id="PTHR42948:SF1">
    <property type="entry name" value="TRANSPORTER"/>
    <property type="match status" value="1"/>
</dbReference>
<evidence type="ECO:0000313" key="9">
    <source>
        <dbReference type="Proteomes" id="UP000822862"/>
    </source>
</evidence>
<evidence type="ECO:0000256" key="1">
    <source>
        <dbReference type="ARBA" id="ARBA00004141"/>
    </source>
</evidence>
<organism evidence="8 9">
    <name type="scientific">Candidatus Rhabdochlamydia porcellionis</name>
    <dbReference type="NCBI Taxonomy" id="225148"/>
    <lineage>
        <taxon>Bacteria</taxon>
        <taxon>Pseudomonadati</taxon>
        <taxon>Chlamydiota</taxon>
        <taxon>Chlamydiia</taxon>
        <taxon>Parachlamydiales</taxon>
        <taxon>Candidatus Rhabdochlamydiaceae</taxon>
        <taxon>Candidatus Rhabdochlamydia</taxon>
    </lineage>
</organism>
<feature type="transmembrane region" description="Helical" evidence="7">
    <location>
        <begin position="12"/>
        <end position="31"/>
    </location>
</feature>
<dbReference type="EMBL" id="CP075585">
    <property type="protein sequence ID" value="QZA59224.1"/>
    <property type="molecule type" value="Genomic_DNA"/>
</dbReference>
<keyword evidence="6" id="KW-0769">Symport</keyword>
<evidence type="ECO:0000256" key="6">
    <source>
        <dbReference type="RuleBase" id="RU003732"/>
    </source>
</evidence>
<gene>
    <name evidence="8" type="ORF">RHAB15C_0001109</name>
</gene>
<protein>
    <recommendedName>
        <fullName evidence="6">Transporter</fullName>
    </recommendedName>
</protein>
<feature type="transmembrane region" description="Helical" evidence="7">
    <location>
        <begin position="217"/>
        <end position="241"/>
    </location>
</feature>
<comment type="subcellular location">
    <subcellularLocation>
        <location evidence="1">Membrane</location>
        <topology evidence="1">Multi-pass membrane protein</topology>
    </subcellularLocation>
</comment>
<dbReference type="InterPro" id="IPR000175">
    <property type="entry name" value="Na/ntran_symport"/>
</dbReference>
<dbReference type="PRINTS" id="PR00176">
    <property type="entry name" value="NANEUSMPORT"/>
</dbReference>
<keyword evidence="9" id="KW-1185">Reference proteome</keyword>
<evidence type="ECO:0000256" key="4">
    <source>
        <dbReference type="ARBA" id="ARBA00022989"/>
    </source>
</evidence>
<feature type="transmembrane region" description="Helical" evidence="7">
    <location>
        <begin position="89"/>
        <end position="117"/>
    </location>
</feature>
<keyword evidence="2 6" id="KW-0813">Transport</keyword>
<feature type="transmembrane region" description="Helical" evidence="7">
    <location>
        <begin position="147"/>
        <end position="165"/>
    </location>
</feature>
<feature type="transmembrane region" description="Helical" evidence="7">
    <location>
        <begin position="177"/>
        <end position="197"/>
    </location>
</feature>
<keyword evidence="3 6" id="KW-0812">Transmembrane</keyword>
<evidence type="ECO:0000256" key="5">
    <source>
        <dbReference type="ARBA" id="ARBA00023136"/>
    </source>
</evidence>
<dbReference type="Proteomes" id="UP000822862">
    <property type="component" value="Chromosome"/>
</dbReference>
<evidence type="ECO:0000256" key="7">
    <source>
        <dbReference type="SAM" id="Phobius"/>
    </source>
</evidence>
<keyword evidence="5 7" id="KW-0472">Membrane</keyword>
<accession>A0ABX8Z0M0</accession>
<evidence type="ECO:0000256" key="2">
    <source>
        <dbReference type="ARBA" id="ARBA00022448"/>
    </source>
</evidence>
<comment type="similarity">
    <text evidence="6">Belongs to the sodium:neurotransmitter symporter (SNF) (TC 2.A.22) family.</text>
</comment>
<feature type="transmembrane region" description="Helical" evidence="7">
    <location>
        <begin position="43"/>
        <end position="65"/>
    </location>
</feature>
<feature type="transmembrane region" description="Helical" evidence="7">
    <location>
        <begin position="344"/>
        <end position="368"/>
    </location>
</feature>
<dbReference type="InterPro" id="IPR047218">
    <property type="entry name" value="YocR/YhdH-like"/>
</dbReference>